<evidence type="ECO:0000313" key="2">
    <source>
        <dbReference type="EMBL" id="PGH14829.1"/>
    </source>
</evidence>
<protein>
    <recommendedName>
        <fullName evidence="4">Fungal calcium binding protein domain-containing protein</fullName>
    </recommendedName>
</protein>
<dbReference type="AlphaFoldDB" id="A0A2B7Y0Y6"/>
<reference evidence="2 3" key="1">
    <citation type="submission" date="2017-10" db="EMBL/GenBank/DDBJ databases">
        <title>Comparative genomics in systemic dimorphic fungi from Ajellomycetaceae.</title>
        <authorList>
            <person name="Munoz J.F."/>
            <person name="Mcewen J.G."/>
            <person name="Clay O.K."/>
            <person name="Cuomo C.A."/>
        </authorList>
    </citation>
    <scope>NUCLEOTIDE SEQUENCE [LARGE SCALE GENOMIC DNA]</scope>
    <source>
        <strain evidence="2 3">UAMH7299</strain>
    </source>
</reference>
<gene>
    <name evidence="2" type="ORF">AJ80_05755</name>
</gene>
<organism evidence="2 3">
    <name type="scientific">Polytolypa hystricis (strain UAMH7299)</name>
    <dbReference type="NCBI Taxonomy" id="1447883"/>
    <lineage>
        <taxon>Eukaryota</taxon>
        <taxon>Fungi</taxon>
        <taxon>Dikarya</taxon>
        <taxon>Ascomycota</taxon>
        <taxon>Pezizomycotina</taxon>
        <taxon>Eurotiomycetes</taxon>
        <taxon>Eurotiomycetidae</taxon>
        <taxon>Onygenales</taxon>
        <taxon>Onygenales incertae sedis</taxon>
        <taxon>Polytolypa</taxon>
    </lineage>
</organism>
<accession>A0A2B7Y0Y6</accession>
<feature type="signal peptide" evidence="1">
    <location>
        <begin position="1"/>
        <end position="18"/>
    </location>
</feature>
<keyword evidence="3" id="KW-1185">Reference proteome</keyword>
<evidence type="ECO:0008006" key="4">
    <source>
        <dbReference type="Google" id="ProtNLM"/>
    </source>
</evidence>
<dbReference type="Proteomes" id="UP000224634">
    <property type="component" value="Unassembled WGS sequence"/>
</dbReference>
<comment type="caution">
    <text evidence="2">The sequence shown here is derived from an EMBL/GenBank/DDBJ whole genome shotgun (WGS) entry which is preliminary data.</text>
</comment>
<keyword evidence="1" id="KW-0732">Signal</keyword>
<evidence type="ECO:0000313" key="3">
    <source>
        <dbReference type="Proteomes" id="UP000224634"/>
    </source>
</evidence>
<evidence type="ECO:0000256" key="1">
    <source>
        <dbReference type="SAM" id="SignalP"/>
    </source>
</evidence>
<proteinExistence type="predicted"/>
<dbReference type="EMBL" id="PDNA01000089">
    <property type="protein sequence ID" value="PGH14829.1"/>
    <property type="molecule type" value="Genomic_DNA"/>
</dbReference>
<name>A0A2B7Y0Y6_POLH7</name>
<sequence length="66" mass="6880">MRFSAVAIVAALASVVAAAPAAESGAGVELRSAEILELFKREAAPANCCCIYAGMTIMCYIDCKYC</sequence>
<feature type="chain" id="PRO_5013265018" description="Fungal calcium binding protein domain-containing protein" evidence="1">
    <location>
        <begin position="19"/>
        <end position="66"/>
    </location>
</feature>